<organism evidence="1">
    <name type="scientific">Trichuris suis</name>
    <name type="common">pig whipworm</name>
    <dbReference type="NCBI Taxonomy" id="68888"/>
    <lineage>
        <taxon>Eukaryota</taxon>
        <taxon>Metazoa</taxon>
        <taxon>Ecdysozoa</taxon>
        <taxon>Nematoda</taxon>
        <taxon>Enoplea</taxon>
        <taxon>Dorylaimia</taxon>
        <taxon>Trichinellida</taxon>
        <taxon>Trichuridae</taxon>
        <taxon>Trichuris</taxon>
    </lineage>
</organism>
<gene>
    <name evidence="1" type="ORF">M514_27168</name>
</gene>
<dbReference type="SUPFAM" id="SSF53098">
    <property type="entry name" value="Ribonuclease H-like"/>
    <property type="match status" value="1"/>
</dbReference>
<dbReference type="AlphaFoldDB" id="A0A085MTW3"/>
<dbReference type="EMBL" id="KL367655">
    <property type="protein sequence ID" value="KFD60659.1"/>
    <property type="molecule type" value="Genomic_DNA"/>
</dbReference>
<dbReference type="Proteomes" id="UP000030758">
    <property type="component" value="Unassembled WGS sequence"/>
</dbReference>
<accession>A0A085MTW3</accession>
<name>A0A085MTW3_9BILA</name>
<sequence>MGQSCELKISEGDFVKQCLLKTAQILCPEKTDLFRDISLSRNTTAERIDEMAGDLKQQLKATSSRFEHFSIAIDETVDITGIAQLAVFIRACDKEFNIYEELIELIPMHDTTTSQDIFDKVEQVLQGYGLDFSKLACLATDGAANMIGRHNGVAAMLRTKIENSHPDSSFAHFHCIIHQQNLCSKILKLDHVLSLVTKTVNYIRGRALNHPSVQPVVGRYG</sequence>
<dbReference type="InterPro" id="IPR012337">
    <property type="entry name" value="RNaseH-like_sf"/>
</dbReference>
<reference evidence="1" key="1">
    <citation type="journal article" date="2014" name="Nat. Genet.">
        <title>Genome and transcriptome of the porcine whipworm Trichuris suis.</title>
        <authorList>
            <person name="Jex A.R."/>
            <person name="Nejsum P."/>
            <person name="Schwarz E.M."/>
            <person name="Hu L."/>
            <person name="Young N.D."/>
            <person name="Hall R.S."/>
            <person name="Korhonen P.K."/>
            <person name="Liao S."/>
            <person name="Thamsborg S."/>
            <person name="Xia J."/>
            <person name="Xu P."/>
            <person name="Wang S."/>
            <person name="Scheerlinck J.P."/>
            <person name="Hofmann A."/>
            <person name="Sternberg P.W."/>
            <person name="Wang J."/>
            <person name="Gasser R.B."/>
        </authorList>
    </citation>
    <scope>NUCLEOTIDE SEQUENCE [LARGE SCALE GENOMIC DNA]</scope>
    <source>
        <strain evidence="1">DCEP-RM93F</strain>
    </source>
</reference>
<proteinExistence type="predicted"/>
<evidence type="ECO:0000313" key="1">
    <source>
        <dbReference type="EMBL" id="KFD60659.1"/>
    </source>
</evidence>
<dbReference type="PANTHER" id="PTHR45913">
    <property type="entry name" value="EPM2A-INTERACTING PROTEIN 1"/>
    <property type="match status" value="1"/>
</dbReference>
<protein>
    <submittedName>
        <fullName evidence="1">Uncharacterized protein</fullName>
    </submittedName>
</protein>
<dbReference type="PANTHER" id="PTHR45913:SF5">
    <property type="entry name" value="GENERAL TRANSCRIPTION FACTOR II-I REPEAT DOMAIN-CONTAINING PROTEIN 2A-LIKE PROTEIN"/>
    <property type="match status" value="1"/>
</dbReference>